<name>A0AA46TIU7_9ACTN</name>
<evidence type="ECO:0000256" key="1">
    <source>
        <dbReference type="SAM" id="Phobius"/>
    </source>
</evidence>
<organism evidence="2 3">
    <name type="scientific">Solicola gregarius</name>
    <dbReference type="NCBI Taxonomy" id="2908642"/>
    <lineage>
        <taxon>Bacteria</taxon>
        <taxon>Bacillati</taxon>
        <taxon>Actinomycetota</taxon>
        <taxon>Actinomycetes</taxon>
        <taxon>Propionibacteriales</taxon>
        <taxon>Nocardioidaceae</taxon>
        <taxon>Solicola</taxon>
    </lineage>
</organism>
<gene>
    <name evidence="2" type="ORF">L0C25_02820</name>
</gene>
<feature type="transmembrane region" description="Helical" evidence="1">
    <location>
        <begin position="111"/>
        <end position="131"/>
    </location>
</feature>
<keyword evidence="3" id="KW-1185">Reference proteome</keyword>
<evidence type="ECO:0000313" key="2">
    <source>
        <dbReference type="EMBL" id="UYM06021.1"/>
    </source>
</evidence>
<reference evidence="2" key="1">
    <citation type="submission" date="2022-01" db="EMBL/GenBank/DDBJ databases">
        <title>Nocardioidaceae gen. sp. A5X3R13.</title>
        <authorList>
            <person name="Lopez Marin M.A."/>
            <person name="Uhlik O."/>
        </authorList>
    </citation>
    <scope>NUCLEOTIDE SEQUENCE</scope>
    <source>
        <strain evidence="2">A5X3R13</strain>
    </source>
</reference>
<feature type="transmembrane region" description="Helical" evidence="1">
    <location>
        <begin position="57"/>
        <end position="79"/>
    </location>
</feature>
<feature type="transmembrane region" description="Helical" evidence="1">
    <location>
        <begin position="85"/>
        <end position="104"/>
    </location>
</feature>
<protein>
    <recommendedName>
        <fullName evidence="4">Integral membrane protein</fullName>
    </recommendedName>
</protein>
<dbReference type="AlphaFoldDB" id="A0AA46TIU7"/>
<evidence type="ECO:0000313" key="3">
    <source>
        <dbReference type="Proteomes" id="UP001164390"/>
    </source>
</evidence>
<proteinExistence type="predicted"/>
<evidence type="ECO:0008006" key="4">
    <source>
        <dbReference type="Google" id="ProtNLM"/>
    </source>
</evidence>
<dbReference type="RefSeq" id="WP_271634868.1">
    <property type="nucleotide sequence ID" value="NZ_CP094970.1"/>
</dbReference>
<dbReference type="Proteomes" id="UP001164390">
    <property type="component" value="Chromosome"/>
</dbReference>
<sequence>MADDRGAKVTQSDPGGGKDAAGPYLLVACLVVGLQAVALFAFAVLELLSAKADRLGLAISTGVFFIAIGAGLAVCAIALRRRASWARGPIVLAQLITLGLAWNFRTLSPPIAAIVLLVVALIALVALLAPATTEALTTDDRRGD</sequence>
<dbReference type="EMBL" id="CP094970">
    <property type="protein sequence ID" value="UYM06021.1"/>
    <property type="molecule type" value="Genomic_DNA"/>
</dbReference>
<keyword evidence="1" id="KW-1133">Transmembrane helix</keyword>
<keyword evidence="1" id="KW-0472">Membrane</keyword>
<dbReference type="KEGG" id="sgrg:L0C25_02820"/>
<accession>A0AA46TIU7</accession>
<feature type="transmembrane region" description="Helical" evidence="1">
    <location>
        <begin position="24"/>
        <end position="45"/>
    </location>
</feature>
<keyword evidence="1" id="KW-0812">Transmembrane</keyword>